<dbReference type="GO" id="GO:0019887">
    <property type="term" value="F:protein kinase regulator activity"/>
    <property type="evidence" value="ECO:0007669"/>
    <property type="project" value="TreeGrafter"/>
</dbReference>
<dbReference type="Proteomes" id="UP000483820">
    <property type="component" value="Chromosome III"/>
</dbReference>
<evidence type="ECO:0000256" key="1">
    <source>
        <dbReference type="ARBA" id="ARBA00007366"/>
    </source>
</evidence>
<proteinExistence type="inferred from homology"/>
<organism evidence="5 6">
    <name type="scientific">Caenorhabditis remanei</name>
    <name type="common">Caenorhabditis vulgaris</name>
    <dbReference type="NCBI Taxonomy" id="31234"/>
    <lineage>
        <taxon>Eukaryota</taxon>
        <taxon>Metazoa</taxon>
        <taxon>Ecdysozoa</taxon>
        <taxon>Nematoda</taxon>
        <taxon>Chromadorea</taxon>
        <taxon>Rhabditida</taxon>
        <taxon>Rhabditina</taxon>
        <taxon>Rhabditomorpha</taxon>
        <taxon>Rhabditoidea</taxon>
        <taxon>Rhabditidae</taxon>
        <taxon>Peloderinae</taxon>
        <taxon>Caenorhabditis</taxon>
    </lineage>
</organism>
<dbReference type="InterPro" id="IPR011989">
    <property type="entry name" value="ARM-like"/>
</dbReference>
<name>A0A6A5H7Y4_CAERE</name>
<dbReference type="CTD" id="9802497"/>
<dbReference type="InterPro" id="IPR016024">
    <property type="entry name" value="ARM-type_fold"/>
</dbReference>
<feature type="compositionally biased region" description="Basic and acidic residues" evidence="3">
    <location>
        <begin position="1"/>
        <end position="20"/>
    </location>
</feature>
<dbReference type="GeneID" id="9802497"/>
<dbReference type="GO" id="GO:0005829">
    <property type="term" value="C:cytosol"/>
    <property type="evidence" value="ECO:0007669"/>
    <property type="project" value="TreeGrafter"/>
</dbReference>
<keyword evidence="2" id="KW-0677">Repeat</keyword>
<protein>
    <recommendedName>
        <fullName evidence="4">Stalled ribosome sensor GCN1-like N-terminal domain-containing protein</fullName>
    </recommendedName>
</protein>
<comment type="similarity">
    <text evidence="1">Belongs to the GCN1 family.</text>
</comment>
<dbReference type="EMBL" id="WUAV01000003">
    <property type="protein sequence ID" value="KAF1763225.1"/>
    <property type="molecule type" value="Genomic_DNA"/>
</dbReference>
<dbReference type="InterPro" id="IPR056810">
    <property type="entry name" value="GNC1-like_N"/>
</dbReference>
<dbReference type="SUPFAM" id="SSF48371">
    <property type="entry name" value="ARM repeat"/>
    <property type="match status" value="1"/>
</dbReference>
<dbReference type="PANTHER" id="PTHR23346">
    <property type="entry name" value="TRANSLATIONAL ACTIVATOR GCN1-RELATED"/>
    <property type="match status" value="1"/>
</dbReference>
<evidence type="ECO:0000313" key="6">
    <source>
        <dbReference type="Proteomes" id="UP000483820"/>
    </source>
</evidence>
<dbReference type="GO" id="GO:0006417">
    <property type="term" value="P:regulation of translation"/>
    <property type="evidence" value="ECO:0007669"/>
    <property type="project" value="TreeGrafter"/>
</dbReference>
<reference evidence="5 6" key="1">
    <citation type="submission" date="2019-12" db="EMBL/GenBank/DDBJ databases">
        <title>Chromosome-level assembly of the Caenorhabditis remanei genome.</title>
        <authorList>
            <person name="Teterina A.A."/>
            <person name="Willis J.H."/>
            <person name="Phillips P.C."/>
        </authorList>
    </citation>
    <scope>NUCLEOTIDE SEQUENCE [LARGE SCALE GENOMIC DNA]</scope>
    <source>
        <strain evidence="5 6">PX506</strain>
        <tissue evidence="5">Whole organism</tissue>
    </source>
</reference>
<dbReference type="AlphaFoldDB" id="A0A6A5H7Y4"/>
<evidence type="ECO:0000256" key="2">
    <source>
        <dbReference type="ARBA" id="ARBA00022737"/>
    </source>
</evidence>
<dbReference type="PANTHER" id="PTHR23346:SF7">
    <property type="entry name" value="STALLED RIBOSOME SENSOR GCN1"/>
    <property type="match status" value="1"/>
</dbReference>
<dbReference type="GO" id="GO:0034198">
    <property type="term" value="P:cellular response to amino acid starvation"/>
    <property type="evidence" value="ECO:0007669"/>
    <property type="project" value="TreeGrafter"/>
</dbReference>
<evidence type="ECO:0000259" key="4">
    <source>
        <dbReference type="Pfam" id="PF24993"/>
    </source>
</evidence>
<sequence>MTEEEMKNVENDEKMEKTENLSEEDALKEEIRRFTGCVADPSLRAHGMAYTSLSKMCERVGEIPAAFVKGLVKKSVSNSIRLYGQPKSFQHVAHLLEILSKRDYESTLKSLLSTIQSSLPLISNLTESKSLAQIPTTKWLISLLKSAENPKNLAENSLEIVGALGTCAYWMAGSDKAWRIFIRKFSRIQTILEAIFSSKIAEFAKNQPEKALALISAIGDVKNAENAQKIDFLAEIFTEIATKSLLMSKLRPPQFLVDRSSKFVKFIREKPDFSENLLPNIKKALLRSPEVSIFGVKGILENLEFPLDTCAPEVLKSTVSALTNADAEIREAAIGVAVALTRKSGIPVIQKILMTLFDQFGAAKVPEVRISLMEGIGRVAGVIEVQEKDKLADEVLAKTAKADKESHDGIIEAQWNAAVEWAVRLTKPTTGLTNAFKEASKLQPAVKYIAYRALADIVERRGMFAFPDGIDVKPLLAELETGPKGELTSIGLALLILRTTKKGSIEHTKAWSRASHADALYKKLKIGFEGFWIPTLGIQKFIEFGVETMRIIGILDSG</sequence>
<comment type="caution">
    <text evidence="5">The sequence shown here is derived from an EMBL/GenBank/DDBJ whole genome shotgun (WGS) entry which is preliminary data.</text>
</comment>
<accession>A0A6A5H7Y4</accession>
<gene>
    <name evidence="5" type="ORF">GCK72_011491</name>
</gene>
<evidence type="ECO:0000313" key="5">
    <source>
        <dbReference type="EMBL" id="KAF1763225.1"/>
    </source>
</evidence>
<feature type="region of interest" description="Disordered" evidence="3">
    <location>
        <begin position="1"/>
        <end position="25"/>
    </location>
</feature>
<dbReference type="Pfam" id="PF24993">
    <property type="entry name" value="GNC1_N"/>
    <property type="match status" value="1"/>
</dbReference>
<feature type="domain" description="Stalled ribosome sensor GCN1-like N-terminal" evidence="4">
    <location>
        <begin position="237"/>
        <end position="362"/>
    </location>
</feature>
<dbReference type="Gene3D" id="1.25.10.10">
    <property type="entry name" value="Leucine-rich Repeat Variant"/>
    <property type="match status" value="1"/>
</dbReference>
<dbReference type="KEGG" id="crq:GCK72_011491"/>
<dbReference type="RefSeq" id="XP_053588067.1">
    <property type="nucleotide sequence ID" value="XM_053728490.1"/>
</dbReference>
<evidence type="ECO:0000256" key="3">
    <source>
        <dbReference type="SAM" id="MobiDB-lite"/>
    </source>
</evidence>